<keyword evidence="1" id="KW-0472">Membrane</keyword>
<sequence length="194" mass="20395">MILSLEEVGRSLGGALKLLNRDPAGLGAYEVSFGAFWRSFGAMLLAAPAFIVLLADARLQAGLPLEDGLFESPLLVTREIVLLTGCWLAFPAAMIGLVRLLGLERRYAGYVIAYNWSAVVATVILCVPHFLHVLGLATSGLAALFLAAFGFIVLHYRWFLAKAALGVSGGVAAVLVLVDLSLNGLVTAAASLLA</sequence>
<feature type="transmembrane region" description="Helical" evidence="1">
    <location>
        <begin position="80"/>
        <end position="101"/>
    </location>
</feature>
<feature type="transmembrane region" description="Helical" evidence="1">
    <location>
        <begin position="170"/>
        <end position="193"/>
    </location>
</feature>
<accession>A0AAU7JGQ8</accession>
<feature type="transmembrane region" description="Helical" evidence="1">
    <location>
        <begin position="35"/>
        <end position="59"/>
    </location>
</feature>
<name>A0AAU7JGQ8_9HYPH</name>
<organism evidence="2">
    <name type="scientific">Alsobacter sp. KACC 23698</name>
    <dbReference type="NCBI Taxonomy" id="3149229"/>
    <lineage>
        <taxon>Bacteria</taxon>
        <taxon>Pseudomonadati</taxon>
        <taxon>Pseudomonadota</taxon>
        <taxon>Alphaproteobacteria</taxon>
        <taxon>Hyphomicrobiales</taxon>
        <taxon>Alsobacteraceae</taxon>
        <taxon>Alsobacter</taxon>
    </lineage>
</organism>
<protein>
    <recommendedName>
        <fullName evidence="3">DUF3667 domain-containing protein</fullName>
    </recommendedName>
</protein>
<feature type="transmembrane region" description="Helical" evidence="1">
    <location>
        <begin position="134"/>
        <end position="158"/>
    </location>
</feature>
<dbReference type="RefSeq" id="WP_406856208.1">
    <property type="nucleotide sequence ID" value="NZ_CP157484.1"/>
</dbReference>
<gene>
    <name evidence="2" type="ORF">ABEG18_00845</name>
</gene>
<evidence type="ECO:0000256" key="1">
    <source>
        <dbReference type="SAM" id="Phobius"/>
    </source>
</evidence>
<feature type="transmembrane region" description="Helical" evidence="1">
    <location>
        <begin position="107"/>
        <end position="127"/>
    </location>
</feature>
<reference evidence="2" key="1">
    <citation type="submission" date="2024-05" db="EMBL/GenBank/DDBJ databases">
        <authorList>
            <person name="Kim S."/>
            <person name="Heo J."/>
            <person name="Choi H."/>
            <person name="Choi Y."/>
            <person name="Kwon S.-W."/>
            <person name="Kim Y."/>
        </authorList>
    </citation>
    <scope>NUCLEOTIDE SEQUENCE</scope>
    <source>
        <strain evidence="2">KACC 23698</strain>
    </source>
</reference>
<evidence type="ECO:0000313" key="2">
    <source>
        <dbReference type="EMBL" id="XBO39366.1"/>
    </source>
</evidence>
<dbReference type="AlphaFoldDB" id="A0AAU7JGQ8"/>
<keyword evidence="1" id="KW-0812">Transmembrane</keyword>
<dbReference type="EMBL" id="CP157484">
    <property type="protein sequence ID" value="XBO39366.1"/>
    <property type="molecule type" value="Genomic_DNA"/>
</dbReference>
<evidence type="ECO:0008006" key="3">
    <source>
        <dbReference type="Google" id="ProtNLM"/>
    </source>
</evidence>
<proteinExistence type="predicted"/>
<keyword evidence="1" id="KW-1133">Transmembrane helix</keyword>